<evidence type="ECO:0000313" key="3">
    <source>
        <dbReference type="Proteomes" id="UP000520814"/>
    </source>
</evidence>
<evidence type="ECO:0000256" key="1">
    <source>
        <dbReference type="SAM" id="Phobius"/>
    </source>
</evidence>
<keyword evidence="1" id="KW-0812">Transmembrane</keyword>
<feature type="transmembrane region" description="Helical" evidence="1">
    <location>
        <begin position="207"/>
        <end position="228"/>
    </location>
</feature>
<feature type="transmembrane region" description="Helical" evidence="1">
    <location>
        <begin position="234"/>
        <end position="252"/>
    </location>
</feature>
<proteinExistence type="predicted"/>
<feature type="transmembrane region" description="Helical" evidence="1">
    <location>
        <begin position="50"/>
        <end position="71"/>
    </location>
</feature>
<gene>
    <name evidence="2" type="ORF">HNQ39_000184</name>
</gene>
<dbReference type="AlphaFoldDB" id="A0A7W9W5C5"/>
<reference evidence="2 3" key="1">
    <citation type="submission" date="2020-08" db="EMBL/GenBank/DDBJ databases">
        <title>Genomic Encyclopedia of Type Strains, Phase IV (KMG-IV): sequencing the most valuable type-strain genomes for metagenomic binning, comparative biology and taxonomic classification.</title>
        <authorList>
            <person name="Goeker M."/>
        </authorList>
    </citation>
    <scope>NUCLEOTIDE SEQUENCE [LARGE SCALE GENOMIC DNA]</scope>
    <source>
        <strain evidence="2 3">DSM 23562</strain>
    </source>
</reference>
<keyword evidence="1" id="KW-1133">Transmembrane helix</keyword>
<accession>A0A7W9W5C5</accession>
<protein>
    <submittedName>
        <fullName evidence="2">Uncharacterized protein</fullName>
    </submittedName>
</protein>
<dbReference type="Proteomes" id="UP000520814">
    <property type="component" value="Unassembled WGS sequence"/>
</dbReference>
<feature type="transmembrane region" description="Helical" evidence="1">
    <location>
        <begin position="7"/>
        <end position="30"/>
    </location>
</feature>
<dbReference type="RefSeq" id="WP_184192002.1">
    <property type="nucleotide sequence ID" value="NZ_JACHGW010000001.1"/>
</dbReference>
<keyword evidence="1" id="KW-0472">Membrane</keyword>
<sequence>MSYARARLWLGITGVGTLVTLAALLLLFQFPQRFLLTEPAAFFTELQQLFFVFVGYVALSAPFDFFGGYVLPHEFGRSQESFARFFPRWLRGVVLHSGLLLGFGLLLLHAARVGGTLLALGAFCGLQLALLLLQPLLAQGIGGLRSHGAASASGGGHYFTGGITGLPGRERVLIPQHWEETLTPEQLQVVLLRRRGAVQTGARTRGLLLAFGWNLAGFSLALALAGGLGAVSQLVTVSLGSTLWSFLGVLLLPAPSQRGVIEADQYALKNGASREVLESVIRQLDTLQDDEPARSERVERIFHPLPSVRRRLQHLDSPSTGYGAWHGARMALYFSWAGLGLLSRAVHCNAGRPDVWVFLPSD</sequence>
<feature type="transmembrane region" description="Helical" evidence="1">
    <location>
        <begin position="117"/>
        <end position="137"/>
    </location>
</feature>
<organism evidence="2 3">
    <name type="scientific">Armatimonas rosea</name>
    <dbReference type="NCBI Taxonomy" id="685828"/>
    <lineage>
        <taxon>Bacteria</taxon>
        <taxon>Bacillati</taxon>
        <taxon>Armatimonadota</taxon>
        <taxon>Armatimonadia</taxon>
        <taxon>Armatimonadales</taxon>
        <taxon>Armatimonadaceae</taxon>
        <taxon>Armatimonas</taxon>
    </lineage>
</organism>
<feature type="transmembrane region" description="Helical" evidence="1">
    <location>
        <begin position="92"/>
        <end position="111"/>
    </location>
</feature>
<comment type="caution">
    <text evidence="2">The sequence shown here is derived from an EMBL/GenBank/DDBJ whole genome shotgun (WGS) entry which is preliminary data.</text>
</comment>
<dbReference type="EMBL" id="JACHGW010000001">
    <property type="protein sequence ID" value="MBB6048422.1"/>
    <property type="molecule type" value="Genomic_DNA"/>
</dbReference>
<keyword evidence="3" id="KW-1185">Reference proteome</keyword>
<name>A0A7W9W5C5_ARMRO</name>
<evidence type="ECO:0000313" key="2">
    <source>
        <dbReference type="EMBL" id="MBB6048422.1"/>
    </source>
</evidence>